<dbReference type="CDD" id="cd03219">
    <property type="entry name" value="ABC_Mj1267_LivG_branched"/>
    <property type="match status" value="1"/>
</dbReference>
<dbReference type="SUPFAM" id="SSF52540">
    <property type="entry name" value="P-loop containing nucleoside triphosphate hydrolases"/>
    <property type="match status" value="1"/>
</dbReference>
<dbReference type="FunFam" id="3.40.50.300:FF:000421">
    <property type="entry name" value="Branched-chain amino acid ABC transporter ATP-binding protein"/>
    <property type="match status" value="1"/>
</dbReference>
<dbReference type="Gene3D" id="3.40.50.300">
    <property type="entry name" value="P-loop containing nucleotide triphosphate hydrolases"/>
    <property type="match status" value="1"/>
</dbReference>
<dbReference type="Pfam" id="PF12399">
    <property type="entry name" value="BCA_ABC_TP_C"/>
    <property type="match status" value="1"/>
</dbReference>
<proteinExistence type="predicted"/>
<keyword evidence="2" id="KW-0547">Nucleotide-binding</keyword>
<dbReference type="EMBL" id="QYUL01000003">
    <property type="protein sequence ID" value="RJF79517.1"/>
    <property type="molecule type" value="Genomic_DNA"/>
</dbReference>
<reference evidence="5 6" key="1">
    <citation type="submission" date="2018-09" db="EMBL/GenBank/DDBJ databases">
        <authorList>
            <person name="Zhu H."/>
        </authorList>
    </citation>
    <scope>NUCLEOTIDE SEQUENCE [LARGE SCALE GENOMIC DNA]</scope>
    <source>
        <strain evidence="5 6">K2W22B-5</strain>
    </source>
</reference>
<evidence type="ECO:0000256" key="1">
    <source>
        <dbReference type="ARBA" id="ARBA00022448"/>
    </source>
</evidence>
<dbReference type="InterPro" id="IPR032823">
    <property type="entry name" value="BCA_ABC_TP_C"/>
</dbReference>
<dbReference type="GO" id="GO:0005886">
    <property type="term" value="C:plasma membrane"/>
    <property type="evidence" value="ECO:0007669"/>
    <property type="project" value="TreeGrafter"/>
</dbReference>
<dbReference type="SMART" id="SM00382">
    <property type="entry name" value="AAA"/>
    <property type="match status" value="1"/>
</dbReference>
<dbReference type="PROSITE" id="PS50893">
    <property type="entry name" value="ABC_TRANSPORTER_2"/>
    <property type="match status" value="1"/>
</dbReference>
<dbReference type="RefSeq" id="WP_119832972.1">
    <property type="nucleotide sequence ID" value="NZ_QYUL01000003.1"/>
</dbReference>
<dbReference type="GO" id="GO:0016887">
    <property type="term" value="F:ATP hydrolysis activity"/>
    <property type="evidence" value="ECO:0007669"/>
    <property type="project" value="InterPro"/>
</dbReference>
<dbReference type="InterPro" id="IPR003593">
    <property type="entry name" value="AAA+_ATPase"/>
</dbReference>
<evidence type="ECO:0000259" key="4">
    <source>
        <dbReference type="PROSITE" id="PS50893"/>
    </source>
</evidence>
<dbReference type="PANTHER" id="PTHR45772:SF1">
    <property type="entry name" value="ABC TRANSPORTER ATP-BINDING PROTEIN"/>
    <property type="match status" value="1"/>
</dbReference>
<comment type="caution">
    <text evidence="5">The sequence shown here is derived from an EMBL/GenBank/DDBJ whole genome shotgun (WGS) entry which is preliminary data.</text>
</comment>
<dbReference type="AlphaFoldDB" id="A0A418VSQ4"/>
<dbReference type="InterPro" id="IPR051120">
    <property type="entry name" value="ABC_AA/LPS_Transport"/>
</dbReference>
<name>A0A418VSQ4_9PROT</name>
<evidence type="ECO:0000256" key="2">
    <source>
        <dbReference type="ARBA" id="ARBA00022741"/>
    </source>
</evidence>
<accession>A0A418VSQ4</accession>
<evidence type="ECO:0000313" key="6">
    <source>
        <dbReference type="Proteomes" id="UP000283458"/>
    </source>
</evidence>
<dbReference type="InterPro" id="IPR027417">
    <property type="entry name" value="P-loop_NTPase"/>
</dbReference>
<sequence length="274" mass="29357">MPAAALAPSPDTPAALAVERVSLSFGGVVALSEVDLSVAPGEIRAIIGPNGAGKSSLLNVVSGLYKPDQGRVWLSGHSFAQTPTDRLAHLGVARTFQNLALFKGLSVLDNVASGLTHSLRAGVLAQIVGSPLARREKRAVEERAEEAIAFFHLDSYRDRPVGGLPYGVQKRVELARALIARPHLLLLDEPMAGMTLTEKRELTGYIRAVRDRHNTTIVLIEHDIGVVMGLSDRIAVLDYGRRIADGTPEEIRNNQTVIDAYLGVAHDLEAGEGI</sequence>
<dbReference type="Pfam" id="PF00005">
    <property type="entry name" value="ABC_tran"/>
    <property type="match status" value="1"/>
</dbReference>
<dbReference type="GO" id="GO:0005524">
    <property type="term" value="F:ATP binding"/>
    <property type="evidence" value="ECO:0007669"/>
    <property type="project" value="UniProtKB-KW"/>
</dbReference>
<gene>
    <name evidence="5" type="ORF">D3877_22405</name>
</gene>
<dbReference type="InterPro" id="IPR003439">
    <property type="entry name" value="ABC_transporter-like_ATP-bd"/>
</dbReference>
<evidence type="ECO:0000256" key="3">
    <source>
        <dbReference type="ARBA" id="ARBA00022840"/>
    </source>
</evidence>
<protein>
    <submittedName>
        <fullName evidence="5">ABC transporter ATP-binding protein</fullName>
    </submittedName>
</protein>
<dbReference type="PANTHER" id="PTHR45772">
    <property type="entry name" value="CONSERVED COMPONENT OF ABC TRANSPORTER FOR NATURAL AMINO ACIDS-RELATED"/>
    <property type="match status" value="1"/>
</dbReference>
<feature type="domain" description="ABC transporter" evidence="4">
    <location>
        <begin position="16"/>
        <end position="264"/>
    </location>
</feature>
<keyword evidence="6" id="KW-1185">Reference proteome</keyword>
<dbReference type="Proteomes" id="UP000283458">
    <property type="component" value="Unassembled WGS sequence"/>
</dbReference>
<keyword evidence="1" id="KW-0813">Transport</keyword>
<evidence type="ECO:0000313" key="5">
    <source>
        <dbReference type="EMBL" id="RJF79517.1"/>
    </source>
</evidence>
<dbReference type="OrthoDB" id="9779872at2"/>
<organism evidence="5 6">
    <name type="scientific">Azospirillum cavernae</name>
    <dbReference type="NCBI Taxonomy" id="2320860"/>
    <lineage>
        <taxon>Bacteria</taxon>
        <taxon>Pseudomonadati</taxon>
        <taxon>Pseudomonadota</taxon>
        <taxon>Alphaproteobacteria</taxon>
        <taxon>Rhodospirillales</taxon>
        <taxon>Azospirillaceae</taxon>
        <taxon>Azospirillum</taxon>
    </lineage>
</organism>
<keyword evidence="3 5" id="KW-0067">ATP-binding</keyword>